<comment type="caution">
    <text evidence="2">The sequence shown here is derived from an EMBL/GenBank/DDBJ whole genome shotgun (WGS) entry which is preliminary data.</text>
</comment>
<feature type="compositionally biased region" description="Basic and acidic residues" evidence="1">
    <location>
        <begin position="105"/>
        <end position="114"/>
    </location>
</feature>
<feature type="region of interest" description="Disordered" evidence="1">
    <location>
        <begin position="85"/>
        <end position="114"/>
    </location>
</feature>
<dbReference type="AlphaFoldDB" id="A0A8H5B061"/>
<evidence type="ECO:0000256" key="1">
    <source>
        <dbReference type="SAM" id="MobiDB-lite"/>
    </source>
</evidence>
<gene>
    <name evidence="2" type="ORF">D9619_013118</name>
</gene>
<evidence type="ECO:0000313" key="2">
    <source>
        <dbReference type="EMBL" id="KAF5313876.1"/>
    </source>
</evidence>
<organism evidence="2 3">
    <name type="scientific">Psilocybe cf. subviscida</name>
    <dbReference type="NCBI Taxonomy" id="2480587"/>
    <lineage>
        <taxon>Eukaryota</taxon>
        <taxon>Fungi</taxon>
        <taxon>Dikarya</taxon>
        <taxon>Basidiomycota</taxon>
        <taxon>Agaricomycotina</taxon>
        <taxon>Agaricomycetes</taxon>
        <taxon>Agaricomycetidae</taxon>
        <taxon>Agaricales</taxon>
        <taxon>Agaricineae</taxon>
        <taxon>Strophariaceae</taxon>
        <taxon>Psilocybe</taxon>
    </lineage>
</organism>
<dbReference type="EMBL" id="JAACJJ010000046">
    <property type="protein sequence ID" value="KAF5313876.1"/>
    <property type="molecule type" value="Genomic_DNA"/>
</dbReference>
<sequence>MLLDTAEHVTPLMLTETHAAPPGWAHLCPATNDQRRKHAEGSDDRSALLARNENRSSSGTPTFMTRPSHASEADVNAILCDLTSLNPNSQNPLKRIQDVQGRPTPVREKSSHCC</sequence>
<reference evidence="2 3" key="1">
    <citation type="journal article" date="2020" name="ISME J.">
        <title>Uncovering the hidden diversity of litter-decomposition mechanisms in mushroom-forming fungi.</title>
        <authorList>
            <person name="Floudas D."/>
            <person name="Bentzer J."/>
            <person name="Ahren D."/>
            <person name="Johansson T."/>
            <person name="Persson P."/>
            <person name="Tunlid A."/>
        </authorList>
    </citation>
    <scope>NUCLEOTIDE SEQUENCE [LARGE SCALE GENOMIC DNA]</scope>
    <source>
        <strain evidence="2 3">CBS 101986</strain>
    </source>
</reference>
<accession>A0A8H5B061</accession>
<protein>
    <submittedName>
        <fullName evidence="2">Uncharacterized protein</fullName>
    </submittedName>
</protein>
<feature type="compositionally biased region" description="Polar residues" evidence="1">
    <location>
        <begin position="55"/>
        <end position="65"/>
    </location>
</feature>
<evidence type="ECO:0000313" key="3">
    <source>
        <dbReference type="Proteomes" id="UP000567179"/>
    </source>
</evidence>
<dbReference type="Proteomes" id="UP000567179">
    <property type="component" value="Unassembled WGS sequence"/>
</dbReference>
<name>A0A8H5B061_9AGAR</name>
<feature type="region of interest" description="Disordered" evidence="1">
    <location>
        <begin position="21"/>
        <end position="70"/>
    </location>
</feature>
<keyword evidence="3" id="KW-1185">Reference proteome</keyword>
<proteinExistence type="predicted"/>